<gene>
    <name evidence="9" type="ORF">A8990_109118</name>
</gene>
<dbReference type="AlphaFoldDB" id="A0A3D9S480"/>
<dbReference type="GO" id="GO:0009847">
    <property type="term" value="P:spore germination"/>
    <property type="evidence" value="ECO:0007669"/>
    <property type="project" value="InterPro"/>
</dbReference>
<dbReference type="OrthoDB" id="2078716at2"/>
<evidence type="ECO:0000256" key="8">
    <source>
        <dbReference type="SAM" id="Phobius"/>
    </source>
</evidence>
<organism evidence="9 10">
    <name type="scientific">Paenibacillus taihuensis</name>
    <dbReference type="NCBI Taxonomy" id="1156355"/>
    <lineage>
        <taxon>Bacteria</taxon>
        <taxon>Bacillati</taxon>
        <taxon>Bacillota</taxon>
        <taxon>Bacilli</taxon>
        <taxon>Bacillales</taxon>
        <taxon>Paenibacillaceae</taxon>
        <taxon>Paenibacillus</taxon>
    </lineage>
</organism>
<dbReference type="InterPro" id="IPR004761">
    <property type="entry name" value="Spore_GerAB"/>
</dbReference>
<proteinExistence type="inferred from homology"/>
<feature type="transmembrane region" description="Helical" evidence="8">
    <location>
        <begin position="217"/>
        <end position="243"/>
    </location>
</feature>
<keyword evidence="6 8" id="KW-1133">Transmembrane helix</keyword>
<evidence type="ECO:0000256" key="5">
    <source>
        <dbReference type="ARBA" id="ARBA00022692"/>
    </source>
</evidence>
<feature type="transmembrane region" description="Helical" evidence="8">
    <location>
        <begin position="270"/>
        <end position="295"/>
    </location>
</feature>
<evidence type="ECO:0000313" key="9">
    <source>
        <dbReference type="EMBL" id="REE87472.1"/>
    </source>
</evidence>
<protein>
    <submittedName>
        <fullName evidence="9">Spore germination protein KB</fullName>
    </submittedName>
</protein>
<evidence type="ECO:0000256" key="2">
    <source>
        <dbReference type="ARBA" id="ARBA00007998"/>
    </source>
</evidence>
<dbReference type="NCBIfam" id="TIGR00912">
    <property type="entry name" value="2A0309"/>
    <property type="match status" value="1"/>
</dbReference>
<evidence type="ECO:0000256" key="3">
    <source>
        <dbReference type="ARBA" id="ARBA00022448"/>
    </source>
</evidence>
<feature type="transmembrane region" description="Helical" evidence="8">
    <location>
        <begin position="340"/>
        <end position="359"/>
    </location>
</feature>
<dbReference type="Gene3D" id="1.20.1740.10">
    <property type="entry name" value="Amino acid/polyamine transporter I"/>
    <property type="match status" value="1"/>
</dbReference>
<comment type="subcellular location">
    <subcellularLocation>
        <location evidence="1">Membrane</location>
        <topology evidence="1">Multi-pass membrane protein</topology>
    </subcellularLocation>
</comment>
<dbReference type="Pfam" id="PF03845">
    <property type="entry name" value="Spore_permease"/>
    <property type="match status" value="1"/>
</dbReference>
<dbReference type="GO" id="GO:0016020">
    <property type="term" value="C:membrane"/>
    <property type="evidence" value="ECO:0007669"/>
    <property type="project" value="UniProtKB-SubCell"/>
</dbReference>
<reference evidence="9 10" key="1">
    <citation type="submission" date="2018-08" db="EMBL/GenBank/DDBJ databases">
        <title>Genomic Encyclopedia of Type Strains, Phase III (KMG-III): the genomes of soil and plant-associated and newly described type strains.</title>
        <authorList>
            <person name="Whitman W."/>
        </authorList>
    </citation>
    <scope>NUCLEOTIDE SEQUENCE [LARGE SCALE GENOMIC DNA]</scope>
    <source>
        <strain evidence="9 10">CGMCC 1.10966</strain>
    </source>
</reference>
<evidence type="ECO:0000313" key="10">
    <source>
        <dbReference type="Proteomes" id="UP000256304"/>
    </source>
</evidence>
<dbReference type="Proteomes" id="UP000256304">
    <property type="component" value="Unassembled WGS sequence"/>
</dbReference>
<evidence type="ECO:0000256" key="6">
    <source>
        <dbReference type="ARBA" id="ARBA00022989"/>
    </source>
</evidence>
<evidence type="ECO:0000256" key="1">
    <source>
        <dbReference type="ARBA" id="ARBA00004141"/>
    </source>
</evidence>
<feature type="transmembrane region" description="Helical" evidence="8">
    <location>
        <begin position="41"/>
        <end position="59"/>
    </location>
</feature>
<feature type="transmembrane region" description="Helical" evidence="8">
    <location>
        <begin position="184"/>
        <end position="205"/>
    </location>
</feature>
<keyword evidence="5 8" id="KW-0812">Transmembrane</keyword>
<keyword evidence="4" id="KW-0309">Germination</keyword>
<evidence type="ECO:0000256" key="7">
    <source>
        <dbReference type="ARBA" id="ARBA00023136"/>
    </source>
</evidence>
<keyword evidence="10" id="KW-1185">Reference proteome</keyword>
<feature type="transmembrane region" description="Helical" evidence="8">
    <location>
        <begin position="307"/>
        <end position="325"/>
    </location>
</feature>
<keyword evidence="3" id="KW-0813">Transport</keyword>
<keyword evidence="7 8" id="KW-0472">Membrane</keyword>
<feature type="transmembrane region" description="Helical" evidence="8">
    <location>
        <begin position="117"/>
        <end position="135"/>
    </location>
</feature>
<feature type="transmembrane region" description="Helical" evidence="8">
    <location>
        <begin position="147"/>
        <end position="164"/>
    </location>
</feature>
<dbReference type="PANTHER" id="PTHR34975">
    <property type="entry name" value="SPORE GERMINATION PROTEIN A2"/>
    <property type="match status" value="1"/>
</dbReference>
<evidence type="ECO:0000256" key="4">
    <source>
        <dbReference type="ARBA" id="ARBA00022544"/>
    </source>
</evidence>
<dbReference type="PANTHER" id="PTHR34975:SF2">
    <property type="entry name" value="SPORE GERMINATION PROTEIN A2"/>
    <property type="match status" value="1"/>
</dbReference>
<feature type="transmembrane region" description="Helical" evidence="8">
    <location>
        <begin position="79"/>
        <end position="97"/>
    </location>
</feature>
<accession>A0A3D9S480</accession>
<comment type="caution">
    <text evidence="9">The sequence shown here is derived from an EMBL/GenBank/DDBJ whole genome shotgun (WGS) entry which is preliminary data.</text>
</comment>
<dbReference type="EMBL" id="QTTN01000009">
    <property type="protein sequence ID" value="REE87472.1"/>
    <property type="molecule type" value="Genomic_DNA"/>
</dbReference>
<name>A0A3D9S480_9BACL</name>
<dbReference type="RefSeq" id="WP_116188914.1">
    <property type="nucleotide sequence ID" value="NZ_QTTN01000009.1"/>
</dbReference>
<feature type="transmembrane region" description="Helical" evidence="8">
    <location>
        <begin position="12"/>
        <end position="35"/>
    </location>
</feature>
<comment type="similarity">
    <text evidence="2">Belongs to the amino acid-polyamine-organocation (APC) superfamily. Spore germination protein (SGP) (TC 2.A.3.9) family.</text>
</comment>
<sequence>MRPVKTQLSANQIFWIMTTMAVGVALLLTIGQSIGIANKNAWISVIICGFICAYAVFAASKLSQLYPKQSFIEYSQVILGKWLGRLVVLIYFVQWYSVTGVIMRELTNRMNLIMPRTPSWVIILGILAVVVYAVSQGIEVIGRCAEIIGPVIIFIVILTLLLSLNNWRTEFILPVFKDIPPIPILEGALAPAAIIGQNVILIMLFKFTPNPDSARKAAVAGTATASLLVTITVVFVITTFGPFMPAKMWYPYFELVRVISVVDFIQNVDVVFVVAWLASVFIRISVIFFAASYGMGQFLKLKNWKHVLWVNVPIVFILALLPRNIMESDYFYPKYFTEMFTLPILILGIPTLLWLLGVMRRNRR</sequence>